<dbReference type="AlphaFoldDB" id="A0A3M7TXA6"/>
<organism evidence="1 2">
    <name type="scientific">Alteribacter keqinensis</name>
    <dbReference type="NCBI Taxonomy" id="2483800"/>
    <lineage>
        <taxon>Bacteria</taxon>
        <taxon>Bacillati</taxon>
        <taxon>Bacillota</taxon>
        <taxon>Bacilli</taxon>
        <taxon>Bacillales</taxon>
        <taxon>Bacillaceae</taxon>
        <taxon>Alteribacter</taxon>
    </lineage>
</organism>
<accession>A0A3M7TXA6</accession>
<dbReference type="Pfam" id="PF14035">
    <property type="entry name" value="YlzJ"/>
    <property type="match status" value="1"/>
</dbReference>
<dbReference type="InterPro" id="IPR025619">
    <property type="entry name" value="YlzJ"/>
</dbReference>
<keyword evidence="2" id="KW-1185">Reference proteome</keyword>
<dbReference type="OrthoDB" id="1683573at2"/>
<name>A0A3M7TXA6_9BACI</name>
<dbReference type="Proteomes" id="UP000278746">
    <property type="component" value="Unassembled WGS sequence"/>
</dbReference>
<dbReference type="EMBL" id="RHIB01000001">
    <property type="protein sequence ID" value="RNA69532.1"/>
    <property type="molecule type" value="Genomic_DNA"/>
</dbReference>
<dbReference type="RefSeq" id="WP_122897051.1">
    <property type="nucleotide sequence ID" value="NZ_RHIB01000001.1"/>
</dbReference>
<protein>
    <submittedName>
        <fullName evidence="1">Ribonuclease</fullName>
    </submittedName>
</protein>
<reference evidence="1 2" key="1">
    <citation type="submission" date="2018-10" db="EMBL/GenBank/DDBJ databases">
        <title>Bacillus Keqinensis sp. nov., a moderately halophilic bacterium isolated from a saline-alkaline lake.</title>
        <authorList>
            <person name="Wang H."/>
        </authorList>
    </citation>
    <scope>NUCLEOTIDE SEQUENCE [LARGE SCALE GENOMIC DNA]</scope>
    <source>
        <strain evidence="1 2">KQ-3</strain>
    </source>
</reference>
<proteinExistence type="predicted"/>
<evidence type="ECO:0000313" key="1">
    <source>
        <dbReference type="EMBL" id="RNA69532.1"/>
    </source>
</evidence>
<sequence>MILYTYQAQNLIFPASEEEFTKQQTIPVAGGSLVVEAVNASEGPGKYRVVRLLSTDPNMYLHSHYQPGSLLDPINLNGGLE</sequence>
<gene>
    <name evidence="1" type="ORF">EBO34_06240</name>
</gene>
<evidence type="ECO:0000313" key="2">
    <source>
        <dbReference type="Proteomes" id="UP000278746"/>
    </source>
</evidence>
<comment type="caution">
    <text evidence="1">The sequence shown here is derived from an EMBL/GenBank/DDBJ whole genome shotgun (WGS) entry which is preliminary data.</text>
</comment>